<dbReference type="GO" id="GO:0046872">
    <property type="term" value="F:metal ion binding"/>
    <property type="evidence" value="ECO:0007669"/>
    <property type="project" value="InterPro"/>
</dbReference>
<dbReference type="Pfam" id="PF08367">
    <property type="entry name" value="M16C_assoc"/>
    <property type="match status" value="1"/>
</dbReference>
<name>A0A0G3EHU3_9BACT</name>
<evidence type="ECO:0000313" key="4">
    <source>
        <dbReference type="Proteomes" id="UP000035268"/>
    </source>
</evidence>
<sequence>MTHPAFDIVREEDIPEVCGRIRLLRHRSTGAEVMSVENDDENKVFGITFRTPPFDSTGVAHILEHTVLCGSRRYPLKDPFVQLLKGSHYTFLNAMTYPDKTCYPVASCHPADFFNLAEVYFDAVFHPRLAPEFFRQEGWHCHLPDPDGELTISGVVYNEMKGVYSSPDDLLETRSIQSLFPDTPYGVDSGGHPATIPDLSYESFKAFHQTYYHPSNARIFFYGNDDAGHRLEWLDARLQDFGRREVDSAVPMQPPLPEPVEWSETYEASSPDARPWFTRNWLLDAPLDPESYFTWRVLDEVLLGTPASPLRKALIESGYGEDLTGGGLESQLRQMVFSAGLKNVAPVNLDAAASLIDDTLTDLAERGLPSDLVESALNTIRFALRENNTGGAPRGLAVMLRSMKTWLYDGDPLSLVAHEAPFETVAARAAEPGYLEGVIREGLIENPNRSRVILRPDPDHGTRMREAEQARIDRIAESLTESERERITEETRELHRLQSEPDRPEDLARIPRLRRADMKPGIKPCPRTVERAGDGLRLTHERPCAGIVYFDLGFDLGDLPARLLPWMGVYTAALLEMGTTRRDYVELSRRIARDTGGLHPVTHTGAVFGENRAATHFFLRGKCLREKTAAMTGLMGEVLTEPDFTNRDRFLQIVLEHRASLESALIPNGHGIAIQRARAHLHPAHRRADLLGGVETLFFLRDLESRVRTDWDRVLADLQDLHRRVVRRNAVVAHLTCDGEDRAEARRAADRLVDGLESASPCPQEEEDLPACTGAGEALTLPSEVNYVARVLPLTPAGCKAHGSSSVVSRLLQTGRLWEELRMKGGAYGALCGLDPASGLFHFGSYRDPHIRRSLDVYRATAEWLKTIDLPQEDLDHAVVGAVGAMDRYRLPDAEGYNDLIRLLAGYTDELRQRHRDELLAATAEDLRAFGASLEAAESGGVTVVVGSESALERENVEGLSRIPLMA</sequence>
<accession>A0A0G3EHU3</accession>
<dbReference type="OrthoDB" id="9762027at2"/>
<dbReference type="Proteomes" id="UP000035268">
    <property type="component" value="Chromosome"/>
</dbReference>
<dbReference type="FunFam" id="3.30.830.10:FF:000034">
    <property type="entry name" value="presequence protease 1, chloroplastic/mitochondrial"/>
    <property type="match status" value="1"/>
</dbReference>
<dbReference type="InterPro" id="IPR013578">
    <property type="entry name" value="Peptidase_M16C_assoc"/>
</dbReference>
<dbReference type="AlphaFoldDB" id="A0A0G3EHU3"/>
<protein>
    <submittedName>
        <fullName evidence="3">Peptidase M16C associated</fullName>
    </submittedName>
</protein>
<evidence type="ECO:0000313" key="3">
    <source>
        <dbReference type="EMBL" id="AKJ64370.1"/>
    </source>
</evidence>
<evidence type="ECO:0000256" key="1">
    <source>
        <dbReference type="SAM" id="MobiDB-lite"/>
    </source>
</evidence>
<dbReference type="InterPro" id="IPR055130">
    <property type="entry name" value="PreP_C"/>
</dbReference>
<dbReference type="SMART" id="SM01264">
    <property type="entry name" value="M16C_associated"/>
    <property type="match status" value="1"/>
</dbReference>
<dbReference type="GO" id="GO:0004222">
    <property type="term" value="F:metalloendopeptidase activity"/>
    <property type="evidence" value="ECO:0007669"/>
    <property type="project" value="TreeGrafter"/>
</dbReference>
<evidence type="ECO:0000259" key="2">
    <source>
        <dbReference type="SMART" id="SM01264"/>
    </source>
</evidence>
<dbReference type="GO" id="GO:0016485">
    <property type="term" value="P:protein processing"/>
    <property type="evidence" value="ECO:0007669"/>
    <property type="project" value="TreeGrafter"/>
</dbReference>
<feature type="region of interest" description="Disordered" evidence="1">
    <location>
        <begin position="481"/>
        <end position="505"/>
    </location>
</feature>
<dbReference type="InterPro" id="IPR011249">
    <property type="entry name" value="Metalloenz_LuxS/M16"/>
</dbReference>
<dbReference type="PANTHER" id="PTHR43016">
    <property type="entry name" value="PRESEQUENCE PROTEASE"/>
    <property type="match status" value="1"/>
</dbReference>
<dbReference type="Pfam" id="PF05193">
    <property type="entry name" value="Peptidase_M16_C"/>
    <property type="match status" value="1"/>
</dbReference>
<dbReference type="STRING" id="1307763.L21SP4_01118"/>
<dbReference type="EMBL" id="CP010904">
    <property type="protein sequence ID" value="AKJ64370.1"/>
    <property type="molecule type" value="Genomic_DNA"/>
</dbReference>
<dbReference type="RefSeq" id="WP_052881708.1">
    <property type="nucleotide sequence ID" value="NZ_CP010904.1"/>
</dbReference>
<dbReference type="InterPro" id="IPR007863">
    <property type="entry name" value="Peptidase_M16_C"/>
</dbReference>
<organism evidence="3 4">
    <name type="scientific">Kiritimatiella glycovorans</name>
    <dbReference type="NCBI Taxonomy" id="1307763"/>
    <lineage>
        <taxon>Bacteria</taxon>
        <taxon>Pseudomonadati</taxon>
        <taxon>Kiritimatiellota</taxon>
        <taxon>Kiritimatiellia</taxon>
        <taxon>Kiritimatiellales</taxon>
        <taxon>Kiritimatiellaceae</taxon>
        <taxon>Kiritimatiella</taxon>
    </lineage>
</organism>
<dbReference type="Pfam" id="PF22516">
    <property type="entry name" value="PreP_C"/>
    <property type="match status" value="1"/>
</dbReference>
<gene>
    <name evidence="3" type="ORF">L21SP4_01118</name>
</gene>
<reference evidence="3 4" key="2">
    <citation type="journal article" date="2016" name="ISME J.">
        <title>Characterization of the first cultured representative of Verrucomicrobia subdivision 5 indicates the proposal of a novel phylum.</title>
        <authorList>
            <person name="Spring S."/>
            <person name="Bunk B."/>
            <person name="Sproer C."/>
            <person name="Schumann P."/>
            <person name="Rohde M."/>
            <person name="Tindall B.J."/>
            <person name="Klenk H.P."/>
        </authorList>
    </citation>
    <scope>NUCLEOTIDE SEQUENCE [LARGE SCALE GENOMIC DNA]</scope>
    <source>
        <strain evidence="3 4">L21-Fru-AB</strain>
    </source>
</reference>
<dbReference type="SUPFAM" id="SSF63411">
    <property type="entry name" value="LuxS/MPP-like metallohydrolase"/>
    <property type="match status" value="4"/>
</dbReference>
<dbReference type="PANTHER" id="PTHR43016:SF13">
    <property type="entry name" value="PRESEQUENCE PROTEASE, MITOCHONDRIAL"/>
    <property type="match status" value="1"/>
</dbReference>
<keyword evidence="4" id="KW-1185">Reference proteome</keyword>
<feature type="domain" description="Peptidase M16C associated" evidence="2">
    <location>
        <begin position="454"/>
        <end position="703"/>
    </location>
</feature>
<dbReference type="KEGG" id="vbl:L21SP4_01118"/>
<dbReference type="Gene3D" id="3.30.830.10">
    <property type="entry name" value="Metalloenzyme, LuxS/M16 peptidase-like"/>
    <property type="match status" value="4"/>
</dbReference>
<proteinExistence type="predicted"/>
<reference evidence="4" key="1">
    <citation type="submission" date="2015-02" db="EMBL/GenBank/DDBJ databases">
        <title>Description and complete genome sequence of the first cultured representative of the subdivision 5 of the Verrucomicrobia phylum.</title>
        <authorList>
            <person name="Spring S."/>
            <person name="Bunk B."/>
            <person name="Sproer C."/>
            <person name="Klenk H.-P."/>
        </authorList>
    </citation>
    <scope>NUCLEOTIDE SEQUENCE [LARGE SCALE GENOMIC DNA]</scope>
    <source>
        <strain evidence="4">L21-Fru-AB</strain>
    </source>
</reference>